<dbReference type="SUPFAM" id="SSF55159">
    <property type="entry name" value="eIF1-like"/>
    <property type="match status" value="1"/>
</dbReference>
<protein>
    <recommendedName>
        <fullName evidence="6">Large ribosomal subunit protein mL49</fullName>
    </recommendedName>
    <alternativeName>
        <fullName evidence="7">39S ribosomal protein L49, mitochondrial</fullName>
    </alternativeName>
</protein>
<keyword evidence="3" id="KW-0689">Ribosomal protein</keyword>
<gene>
    <name evidence="8" type="ORF">g.7866</name>
</gene>
<comment type="similarity">
    <text evidence="2">Belongs to the mitochondrion-specific ribosomal protein mL49 family.</text>
</comment>
<reference evidence="8" key="1">
    <citation type="submission" date="2015-12" db="EMBL/GenBank/DDBJ databases">
        <title>De novo transcriptome assembly of four potential Pierce s Disease insect vectors from Arizona vineyards.</title>
        <authorList>
            <person name="Tassone E.E."/>
        </authorList>
    </citation>
    <scope>NUCLEOTIDE SEQUENCE</scope>
</reference>
<dbReference type="EMBL" id="GEDC01017629">
    <property type="protein sequence ID" value="JAS19669.1"/>
    <property type="molecule type" value="Transcribed_RNA"/>
</dbReference>
<accession>A0A1B6D1U2</accession>
<dbReference type="Pfam" id="PF05046">
    <property type="entry name" value="Img2"/>
    <property type="match status" value="1"/>
</dbReference>
<evidence type="ECO:0000256" key="7">
    <source>
        <dbReference type="ARBA" id="ARBA00035545"/>
    </source>
</evidence>
<evidence type="ECO:0000256" key="6">
    <source>
        <dbReference type="ARBA" id="ARBA00035191"/>
    </source>
</evidence>
<sequence length="190" mass="22743">MSYLRNAIKKFTMTSKSFINHETTSNTNYVYNSLITQMIQKRYSQYRSSENVGDPSEYTSFEITENPEEWKFVERLLPQKMIPTPILKDKYPSGWCPQIANPEKQEYYVERTRNHMMPVYLDISFRGQRRITYVSKIEGDIWDFNNEVTDYLKKLEKRPIASRVNEVRRLIMFKGDHVNNIKQFLMKKGL</sequence>
<evidence type="ECO:0000256" key="1">
    <source>
        <dbReference type="ARBA" id="ARBA00004173"/>
    </source>
</evidence>
<keyword evidence="4" id="KW-0496">Mitochondrion</keyword>
<evidence type="ECO:0000313" key="8">
    <source>
        <dbReference type="EMBL" id="JAS19669.1"/>
    </source>
</evidence>
<evidence type="ECO:0000256" key="4">
    <source>
        <dbReference type="ARBA" id="ARBA00023128"/>
    </source>
</evidence>
<evidence type="ECO:0000256" key="2">
    <source>
        <dbReference type="ARBA" id="ARBA00005677"/>
    </source>
</evidence>
<dbReference type="FunFam" id="3.30.780.10:FF:000009">
    <property type="entry name" value="39S ribosomal protein L49, mitochondrial"/>
    <property type="match status" value="1"/>
</dbReference>
<dbReference type="GO" id="GO:0003743">
    <property type="term" value="F:translation initiation factor activity"/>
    <property type="evidence" value="ECO:0007669"/>
    <property type="project" value="InterPro"/>
</dbReference>
<dbReference type="GO" id="GO:0005762">
    <property type="term" value="C:mitochondrial large ribosomal subunit"/>
    <property type="evidence" value="ECO:0007669"/>
    <property type="project" value="TreeGrafter"/>
</dbReference>
<keyword evidence="5" id="KW-0687">Ribonucleoprotein</keyword>
<dbReference type="Gene3D" id="3.30.780.10">
    <property type="entry name" value="SUI1-like domain"/>
    <property type="match status" value="1"/>
</dbReference>
<proteinExistence type="inferred from homology"/>
<evidence type="ECO:0000256" key="3">
    <source>
        <dbReference type="ARBA" id="ARBA00022980"/>
    </source>
</evidence>
<dbReference type="PANTHER" id="PTHR13477">
    <property type="entry name" value="MITOCHONDRIAL 39S RIBOSOMAL PROTEIN L49"/>
    <property type="match status" value="1"/>
</dbReference>
<dbReference type="InterPro" id="IPR036877">
    <property type="entry name" value="SUI1_dom_sf"/>
</dbReference>
<comment type="subcellular location">
    <subcellularLocation>
        <location evidence="1">Mitochondrion</location>
    </subcellularLocation>
</comment>
<evidence type="ECO:0000256" key="5">
    <source>
        <dbReference type="ARBA" id="ARBA00023274"/>
    </source>
</evidence>
<dbReference type="InterPro" id="IPR007740">
    <property type="entry name" value="Ribosomal_mL49"/>
</dbReference>
<dbReference type="AlphaFoldDB" id="A0A1B6D1U2"/>
<name>A0A1B6D1U2_9HEMI</name>
<organism evidence="8">
    <name type="scientific">Clastoptera arizonana</name>
    <name type="common">Arizona spittle bug</name>
    <dbReference type="NCBI Taxonomy" id="38151"/>
    <lineage>
        <taxon>Eukaryota</taxon>
        <taxon>Metazoa</taxon>
        <taxon>Ecdysozoa</taxon>
        <taxon>Arthropoda</taxon>
        <taxon>Hexapoda</taxon>
        <taxon>Insecta</taxon>
        <taxon>Pterygota</taxon>
        <taxon>Neoptera</taxon>
        <taxon>Paraneoptera</taxon>
        <taxon>Hemiptera</taxon>
        <taxon>Auchenorrhyncha</taxon>
        <taxon>Cercopoidea</taxon>
        <taxon>Clastopteridae</taxon>
        <taxon>Clastoptera</taxon>
    </lineage>
</organism>
<dbReference type="GO" id="GO:0003735">
    <property type="term" value="F:structural constituent of ribosome"/>
    <property type="evidence" value="ECO:0007669"/>
    <property type="project" value="InterPro"/>
</dbReference>
<dbReference type="PANTHER" id="PTHR13477:SF0">
    <property type="entry name" value="LARGE RIBOSOMAL SUBUNIT PROTEIN ML49"/>
    <property type="match status" value="1"/>
</dbReference>